<evidence type="ECO:0000259" key="1">
    <source>
        <dbReference type="PROSITE" id="PS50112"/>
    </source>
</evidence>
<dbReference type="GO" id="GO:0045944">
    <property type="term" value="P:positive regulation of transcription by RNA polymerase II"/>
    <property type="evidence" value="ECO:0007669"/>
    <property type="project" value="UniProtKB-ARBA"/>
</dbReference>
<dbReference type="AlphaFoldDB" id="T1KPU8"/>
<feature type="domain" description="PAS" evidence="1">
    <location>
        <begin position="245"/>
        <end position="299"/>
    </location>
</feature>
<reference evidence="4" key="1">
    <citation type="submission" date="2011-08" db="EMBL/GenBank/DDBJ databases">
        <authorList>
            <person name="Rombauts S."/>
        </authorList>
    </citation>
    <scope>NUCLEOTIDE SEQUENCE</scope>
    <source>
        <strain evidence="4">London</strain>
    </source>
</reference>
<dbReference type="Gene3D" id="3.30.450.20">
    <property type="entry name" value="PAS domain"/>
    <property type="match status" value="2"/>
</dbReference>
<dbReference type="Proteomes" id="UP000015104">
    <property type="component" value="Unassembled WGS sequence"/>
</dbReference>
<dbReference type="SUPFAM" id="SSF47459">
    <property type="entry name" value="HLH, helix-loop-helix DNA-binding domain"/>
    <property type="match status" value="1"/>
</dbReference>
<sequence length="594" mass="67835">MDCNKAKKSKQNIIQKKINDERKRRSIQKQLIDEIGSLVPFISRSDSKLSKNESLKLATGYIKFMHAFRDLDVTPFIVDLNHRLSQSTGNRNYVICDGTLTVIFSSKNALEELGYKEYDIYGSKLTTLIHEEDCEKVVNEISHFKDAIMKPTELDKQELCINFRMCEKKNLRKQCKKYQLVRFEGIIQYYKQLITRKLEIAQTKNDHLINYNTAILIRGSIDVIKDSSLSSQINYRFTKNDQYHLLMNLDGMILYADHRIVNVIGFQPVDVIGKSAYSFICPDDQQISLYLHTKTLRSNDGVGEVVHRLRAINNTYVYINSTGKLEHDETTILFHVLATALSEEQGEKIRRETVKLLTPYCGNKTTAELKYRVDEIANSKLAALSKDENHDGGHSSQIKNCADFKHTDEAPFANIFPFPSSPTICAINSSGQNDVGQYVENEFIPISASPLTYQTSLPEQLYFTSQHDHSMFLSQHSLPLASTQESMQSQLCCSFFTPESMPSTSSSSNCSNPETMGLSNEHQYEERSMVTNEIFFPDQQNQYGPGSFEDTFAEQNATSADFELNHNYQIADINNDLYIDQEAQKNNVDYFQSN</sequence>
<dbReference type="EMBL" id="CAEY01000339">
    <property type="status" value="NOT_ANNOTATED_CDS"/>
    <property type="molecule type" value="Genomic_DNA"/>
</dbReference>
<dbReference type="eggNOG" id="KOG3561">
    <property type="taxonomic scope" value="Eukaryota"/>
</dbReference>
<proteinExistence type="predicted"/>
<dbReference type="SUPFAM" id="SSF55785">
    <property type="entry name" value="PYP-like sensor domain (PAS domain)"/>
    <property type="match status" value="2"/>
</dbReference>
<dbReference type="InterPro" id="IPR000014">
    <property type="entry name" value="PAS"/>
</dbReference>
<dbReference type="Pfam" id="PF00010">
    <property type="entry name" value="HLH"/>
    <property type="match status" value="1"/>
</dbReference>
<evidence type="ECO:0000259" key="2">
    <source>
        <dbReference type="PROSITE" id="PS50888"/>
    </source>
</evidence>
<dbReference type="STRING" id="32264.T1KPU8"/>
<dbReference type="SMART" id="SM00353">
    <property type="entry name" value="HLH"/>
    <property type="match status" value="1"/>
</dbReference>
<dbReference type="Gene3D" id="4.10.280.10">
    <property type="entry name" value="Helix-loop-helix DNA-binding domain"/>
    <property type="match status" value="1"/>
</dbReference>
<dbReference type="SMR" id="T1KPU8"/>
<dbReference type="Pfam" id="PF14598">
    <property type="entry name" value="PAS_11"/>
    <property type="match status" value="1"/>
</dbReference>
<evidence type="ECO:0008006" key="5">
    <source>
        <dbReference type="Google" id="ProtNLM"/>
    </source>
</evidence>
<feature type="domain" description="BHLH" evidence="2">
    <location>
        <begin position="12"/>
        <end position="65"/>
    </location>
</feature>
<accession>T1KPU8</accession>
<dbReference type="InterPro" id="IPR011598">
    <property type="entry name" value="bHLH_dom"/>
</dbReference>
<dbReference type="PANTHER" id="PTHR23042">
    <property type="entry name" value="CIRCADIAN PROTEIN CLOCK/ARNT/BMAL/PAS"/>
    <property type="match status" value="1"/>
</dbReference>
<evidence type="ECO:0000313" key="3">
    <source>
        <dbReference type="EnsemblMetazoa" id="tetur17g01790.1"/>
    </source>
</evidence>
<dbReference type="HOGENOM" id="CLU_482640_0_0_1"/>
<protein>
    <recommendedName>
        <fullName evidence="5">BHLH domain-containing protein</fullName>
    </recommendedName>
</protein>
<evidence type="ECO:0000313" key="4">
    <source>
        <dbReference type="Proteomes" id="UP000015104"/>
    </source>
</evidence>
<reference evidence="3" key="2">
    <citation type="submission" date="2015-06" db="UniProtKB">
        <authorList>
            <consortium name="EnsemblMetazoa"/>
        </authorList>
    </citation>
    <scope>IDENTIFICATION</scope>
</reference>
<name>T1KPU8_TETUR</name>
<dbReference type="InterPro" id="IPR035965">
    <property type="entry name" value="PAS-like_dom_sf"/>
</dbReference>
<dbReference type="Pfam" id="PF13426">
    <property type="entry name" value="PAS_9"/>
    <property type="match status" value="1"/>
</dbReference>
<dbReference type="InterPro" id="IPR036638">
    <property type="entry name" value="HLH_DNA-bd_sf"/>
</dbReference>
<keyword evidence="4" id="KW-1185">Reference proteome</keyword>
<dbReference type="PROSITE" id="PS50112">
    <property type="entry name" value="PAS"/>
    <property type="match status" value="1"/>
</dbReference>
<dbReference type="CDD" id="cd00130">
    <property type="entry name" value="PAS"/>
    <property type="match status" value="1"/>
</dbReference>
<dbReference type="EnsemblMetazoa" id="tetur17g01790.1">
    <property type="protein sequence ID" value="tetur17g01790.1"/>
    <property type="gene ID" value="tetur17g01790"/>
</dbReference>
<dbReference type="InterPro" id="IPR050933">
    <property type="entry name" value="Circadian_TF"/>
</dbReference>
<dbReference type="SMART" id="SM00091">
    <property type="entry name" value="PAS"/>
    <property type="match status" value="2"/>
</dbReference>
<dbReference type="PROSITE" id="PS50888">
    <property type="entry name" value="BHLH"/>
    <property type="match status" value="1"/>
</dbReference>
<organism evidence="3 4">
    <name type="scientific">Tetranychus urticae</name>
    <name type="common">Two-spotted spider mite</name>
    <dbReference type="NCBI Taxonomy" id="32264"/>
    <lineage>
        <taxon>Eukaryota</taxon>
        <taxon>Metazoa</taxon>
        <taxon>Ecdysozoa</taxon>
        <taxon>Arthropoda</taxon>
        <taxon>Chelicerata</taxon>
        <taxon>Arachnida</taxon>
        <taxon>Acari</taxon>
        <taxon>Acariformes</taxon>
        <taxon>Trombidiformes</taxon>
        <taxon>Prostigmata</taxon>
        <taxon>Eleutherengona</taxon>
        <taxon>Raphignathae</taxon>
        <taxon>Tetranychoidea</taxon>
        <taxon>Tetranychidae</taxon>
        <taxon>Tetranychus</taxon>
    </lineage>
</organism>
<dbReference type="GO" id="GO:0046983">
    <property type="term" value="F:protein dimerization activity"/>
    <property type="evidence" value="ECO:0007669"/>
    <property type="project" value="InterPro"/>
</dbReference>